<keyword evidence="3" id="KW-1185">Reference proteome</keyword>
<dbReference type="EMBL" id="JAMXQU010000009">
    <property type="protein sequence ID" value="MCO6160604.1"/>
    <property type="molecule type" value="Genomic_DNA"/>
</dbReference>
<reference evidence="2 3" key="1">
    <citation type="submission" date="2022-06" db="EMBL/GenBank/DDBJ databases">
        <title>Whole-genome of Asaia lannensis strain LMG 27011T.</title>
        <authorList>
            <person name="Sombolestani A."/>
        </authorList>
    </citation>
    <scope>NUCLEOTIDE SEQUENCE [LARGE SCALE GENOMIC DNA]</scope>
    <source>
        <strain evidence="2 3">NBRC 102526</strain>
    </source>
</reference>
<keyword evidence="1" id="KW-0812">Transmembrane</keyword>
<evidence type="ECO:0000313" key="3">
    <source>
        <dbReference type="Proteomes" id="UP001523401"/>
    </source>
</evidence>
<organism evidence="2 3">
    <name type="scientific">Asaia lannensis NBRC 102526</name>
    <dbReference type="NCBI Taxonomy" id="1307926"/>
    <lineage>
        <taxon>Bacteria</taxon>
        <taxon>Pseudomonadati</taxon>
        <taxon>Pseudomonadota</taxon>
        <taxon>Alphaproteobacteria</taxon>
        <taxon>Acetobacterales</taxon>
        <taxon>Acetobacteraceae</taxon>
        <taxon>Asaia</taxon>
    </lineage>
</organism>
<gene>
    <name evidence="2" type="ORF">NF685_11245</name>
</gene>
<keyword evidence="1" id="KW-0472">Membrane</keyword>
<sequence length="57" mass="6424">MTRWWGQIHAHQEMTDIQSVGISLAVTFGVICVAALTIRTLRKRKLRLASTQTLPFA</sequence>
<evidence type="ECO:0000256" key="1">
    <source>
        <dbReference type="SAM" id="Phobius"/>
    </source>
</evidence>
<evidence type="ECO:0000313" key="2">
    <source>
        <dbReference type="EMBL" id="MCO6160604.1"/>
    </source>
</evidence>
<proteinExistence type="predicted"/>
<protein>
    <submittedName>
        <fullName evidence="2">Uncharacterized protein</fullName>
    </submittedName>
</protein>
<accession>A0ABT1CKR2</accession>
<keyword evidence="1" id="KW-1133">Transmembrane helix</keyword>
<dbReference type="RefSeq" id="WP_252849667.1">
    <property type="nucleotide sequence ID" value="NZ_BAPW01000047.1"/>
</dbReference>
<dbReference type="Proteomes" id="UP001523401">
    <property type="component" value="Unassembled WGS sequence"/>
</dbReference>
<name>A0ABT1CKR2_9PROT</name>
<feature type="transmembrane region" description="Helical" evidence="1">
    <location>
        <begin position="20"/>
        <end position="38"/>
    </location>
</feature>
<comment type="caution">
    <text evidence="2">The sequence shown here is derived from an EMBL/GenBank/DDBJ whole genome shotgun (WGS) entry which is preliminary data.</text>
</comment>